<reference evidence="1" key="1">
    <citation type="journal article" date="2014" name="Front. Microbiol.">
        <title>High frequency of phylogenetically diverse reductive dehalogenase-homologous genes in deep subseafloor sedimentary metagenomes.</title>
        <authorList>
            <person name="Kawai M."/>
            <person name="Futagami T."/>
            <person name="Toyoda A."/>
            <person name="Takaki Y."/>
            <person name="Nishi S."/>
            <person name="Hori S."/>
            <person name="Arai W."/>
            <person name="Tsubouchi T."/>
            <person name="Morono Y."/>
            <person name="Uchiyama I."/>
            <person name="Ito T."/>
            <person name="Fujiyama A."/>
            <person name="Inagaki F."/>
            <person name="Takami H."/>
        </authorList>
    </citation>
    <scope>NUCLEOTIDE SEQUENCE</scope>
    <source>
        <strain evidence="1">Expedition CK06-06</strain>
    </source>
</reference>
<sequence length="190" mass="22717">QTISGLNIGIALDPEWICINDTYGEIFEYERAYGVYYDLPTRLQGILRNRGHIISIFYNPMGTDLNETLNKDFRFPIKILIKLEVNNDRKVLNFNIHEFSNYRCRDYFLNRSAHGYYDITTKFFNHIDGKALLVNGNNYHPDRIIWSRIQRWPKRKLFRIDGNIPEKYFVALITRFFLGNDLIEEFFNPF</sequence>
<comment type="caution">
    <text evidence="1">The sequence shown here is derived from an EMBL/GenBank/DDBJ whole genome shotgun (WGS) entry which is preliminary data.</text>
</comment>
<accession>X1NJM3</accession>
<gene>
    <name evidence="1" type="ORF">S06H3_50572</name>
</gene>
<dbReference type="EMBL" id="BARV01032030">
    <property type="protein sequence ID" value="GAI44232.1"/>
    <property type="molecule type" value="Genomic_DNA"/>
</dbReference>
<organism evidence="1">
    <name type="scientific">marine sediment metagenome</name>
    <dbReference type="NCBI Taxonomy" id="412755"/>
    <lineage>
        <taxon>unclassified sequences</taxon>
        <taxon>metagenomes</taxon>
        <taxon>ecological metagenomes</taxon>
    </lineage>
</organism>
<dbReference type="AlphaFoldDB" id="X1NJM3"/>
<proteinExistence type="predicted"/>
<name>X1NJM3_9ZZZZ</name>
<evidence type="ECO:0000313" key="1">
    <source>
        <dbReference type="EMBL" id="GAI44232.1"/>
    </source>
</evidence>
<protein>
    <submittedName>
        <fullName evidence="1">Uncharacterized protein</fullName>
    </submittedName>
</protein>
<feature type="non-terminal residue" evidence="1">
    <location>
        <position position="1"/>
    </location>
</feature>